<proteinExistence type="predicted"/>
<dbReference type="WBParaSite" id="ALUE_0002128701-mRNA-1">
    <property type="protein sequence ID" value="ALUE_0002128701-mRNA-1"/>
    <property type="gene ID" value="ALUE_0002128701"/>
</dbReference>
<sequence length="117" mass="13168">MAHGLTRCRQSEREQKATNRYDKVVVAIDDLPRFETLINDCDLLAVLLCCVCDQPCDMGVLTSHLEDLSILTSDFVGHQKNGEESSLVDTSSIFNRFIQITSTEHDDDDVQPQFMSS</sequence>
<reference evidence="2" key="1">
    <citation type="submission" date="2017-02" db="UniProtKB">
        <authorList>
            <consortium name="WormBaseParasite"/>
        </authorList>
    </citation>
    <scope>IDENTIFICATION</scope>
</reference>
<dbReference type="Proteomes" id="UP000036681">
    <property type="component" value="Unplaced"/>
</dbReference>
<protein>
    <submittedName>
        <fullName evidence="2">Uncharacterized protein</fullName>
    </submittedName>
</protein>
<organism evidence="1 2">
    <name type="scientific">Ascaris lumbricoides</name>
    <name type="common">Giant roundworm</name>
    <dbReference type="NCBI Taxonomy" id="6252"/>
    <lineage>
        <taxon>Eukaryota</taxon>
        <taxon>Metazoa</taxon>
        <taxon>Ecdysozoa</taxon>
        <taxon>Nematoda</taxon>
        <taxon>Chromadorea</taxon>
        <taxon>Rhabditida</taxon>
        <taxon>Spirurina</taxon>
        <taxon>Ascaridomorpha</taxon>
        <taxon>Ascaridoidea</taxon>
        <taxon>Ascarididae</taxon>
        <taxon>Ascaris</taxon>
    </lineage>
</organism>
<evidence type="ECO:0000313" key="1">
    <source>
        <dbReference type="Proteomes" id="UP000036681"/>
    </source>
</evidence>
<accession>A0A0M3IRA9</accession>
<name>A0A0M3IRA9_ASCLU</name>
<dbReference type="AlphaFoldDB" id="A0A0M3IRA9"/>
<evidence type="ECO:0000313" key="2">
    <source>
        <dbReference type="WBParaSite" id="ALUE_0002128701-mRNA-1"/>
    </source>
</evidence>
<keyword evidence="1" id="KW-1185">Reference proteome</keyword>